<dbReference type="CDD" id="cd03022">
    <property type="entry name" value="DsbA_HCCA_Iso"/>
    <property type="match status" value="1"/>
</dbReference>
<dbReference type="Gene3D" id="3.40.30.10">
    <property type="entry name" value="Glutaredoxin"/>
    <property type="match status" value="1"/>
</dbReference>
<comment type="caution">
    <text evidence="3">The sequence shown here is derived from an EMBL/GenBank/DDBJ whole genome shotgun (WGS) entry which is preliminary data.</text>
</comment>
<feature type="domain" description="DSBA-like thioredoxin" evidence="2">
    <location>
        <begin position="2"/>
        <end position="186"/>
    </location>
</feature>
<dbReference type="EMBL" id="SPMZ01000028">
    <property type="protein sequence ID" value="NMQ19551.1"/>
    <property type="molecule type" value="Genomic_DNA"/>
</dbReference>
<reference evidence="3 4" key="1">
    <citation type="submission" date="2019-03" db="EMBL/GenBank/DDBJ databases">
        <title>Metabolic reconstructions from genomes of highly enriched 'Candidatus Accumulibacter' and 'Candidatus Competibacter' bioreactor populations.</title>
        <authorList>
            <person name="Annavajhala M.K."/>
            <person name="Welles L."/>
            <person name="Abbas B."/>
            <person name="Sorokin D."/>
            <person name="Park H."/>
            <person name="Van Loosdrecht M."/>
            <person name="Chandran K."/>
        </authorList>
    </citation>
    <scope>NUCLEOTIDE SEQUENCE [LARGE SCALE GENOMIC DNA]</scope>
    <source>
        <strain evidence="3 4">SBR_G</strain>
    </source>
</reference>
<protein>
    <recommendedName>
        <fullName evidence="1">2-hydroxychromene-2-carboxylate isomerase</fullName>
        <ecNumber evidence="1">5.99.1.4</ecNumber>
    </recommendedName>
</protein>
<keyword evidence="4" id="KW-1185">Reference proteome</keyword>
<evidence type="ECO:0000256" key="1">
    <source>
        <dbReference type="PIRNR" id="PIRNR006386"/>
    </source>
</evidence>
<sequence>MQFWFEFASTYSYPAALRVEALARRHGVPLEWKAFLLGPIFQAQGWNDSPFNLFPVQGRYMWRDLERICADLELPFRRPDRFPQHSVLAARIACRFASEPWLPDFVRAVFRANFAEDRDIAQPEVLEQCLNRLDLPGAELLQQAQSPESKALLRAQTERAVALGIFGAPTFIVGDELFWGNDRLEAALAWATRRLA</sequence>
<dbReference type="InterPro" id="IPR036249">
    <property type="entry name" value="Thioredoxin-like_sf"/>
</dbReference>
<dbReference type="SUPFAM" id="SSF52833">
    <property type="entry name" value="Thioredoxin-like"/>
    <property type="match status" value="1"/>
</dbReference>
<comment type="catalytic activity">
    <reaction evidence="1">
        <text>2-hydroxychromene-2-carboxylate = (3E)-4-(2-hydroxyphenyl)-2-oxobut-3-enoate</text>
        <dbReference type="Rhea" id="RHEA:27401"/>
        <dbReference type="ChEBI" id="CHEBI:59350"/>
        <dbReference type="ChEBI" id="CHEBI:59353"/>
        <dbReference type="EC" id="5.99.1.4"/>
    </reaction>
</comment>
<dbReference type="InterPro" id="IPR051924">
    <property type="entry name" value="GST_Kappa/NadH"/>
</dbReference>
<dbReference type="InterPro" id="IPR014440">
    <property type="entry name" value="HCCAis_GSTk"/>
</dbReference>
<name>A0ABX1TNM5_9GAMM</name>
<dbReference type="RefSeq" id="WP_169248806.1">
    <property type="nucleotide sequence ID" value="NZ_SPMZ01000028.1"/>
</dbReference>
<dbReference type="InterPro" id="IPR001853">
    <property type="entry name" value="DSBA-like_thioredoxin_dom"/>
</dbReference>
<keyword evidence="1 3" id="KW-0413">Isomerase</keyword>
<dbReference type="EC" id="5.99.1.4" evidence="1"/>
<dbReference type="PANTHER" id="PTHR42943">
    <property type="entry name" value="GLUTATHIONE S-TRANSFERASE KAPPA"/>
    <property type="match status" value="1"/>
</dbReference>
<evidence type="ECO:0000313" key="4">
    <source>
        <dbReference type="Proteomes" id="UP000760480"/>
    </source>
</evidence>
<organism evidence="3 4">
    <name type="scientific">Candidatus Competibacter phosphatis</name>
    <dbReference type="NCBI Taxonomy" id="221280"/>
    <lineage>
        <taxon>Bacteria</taxon>
        <taxon>Pseudomonadati</taxon>
        <taxon>Pseudomonadota</taxon>
        <taxon>Gammaproteobacteria</taxon>
        <taxon>Candidatus Competibacteraceae</taxon>
        <taxon>Candidatus Competibacter</taxon>
    </lineage>
</organism>
<dbReference type="GO" id="GO:0016853">
    <property type="term" value="F:isomerase activity"/>
    <property type="evidence" value="ECO:0007669"/>
    <property type="project" value="UniProtKB-KW"/>
</dbReference>
<evidence type="ECO:0000259" key="2">
    <source>
        <dbReference type="Pfam" id="PF01323"/>
    </source>
</evidence>
<proteinExistence type="inferred from homology"/>
<dbReference type="PIRSF" id="PIRSF006386">
    <property type="entry name" value="HCCAis_GSTk"/>
    <property type="match status" value="1"/>
</dbReference>
<accession>A0ABX1TNM5</accession>
<gene>
    <name evidence="3" type="ORF">E4P82_10320</name>
</gene>
<dbReference type="Pfam" id="PF01323">
    <property type="entry name" value="DSBA"/>
    <property type="match status" value="1"/>
</dbReference>
<dbReference type="InterPro" id="IPR044087">
    <property type="entry name" value="NahD-like"/>
</dbReference>
<comment type="similarity">
    <text evidence="1">Belongs to the GST superfamily. NadH family.</text>
</comment>
<evidence type="ECO:0000313" key="3">
    <source>
        <dbReference type="EMBL" id="NMQ19551.1"/>
    </source>
</evidence>
<dbReference type="Proteomes" id="UP000760480">
    <property type="component" value="Unassembled WGS sequence"/>
</dbReference>
<dbReference type="PANTHER" id="PTHR42943:SF2">
    <property type="entry name" value="GLUTATHIONE S-TRANSFERASE KAPPA 1"/>
    <property type="match status" value="1"/>
</dbReference>